<dbReference type="Gene3D" id="1.10.287.110">
    <property type="entry name" value="DnaJ domain"/>
    <property type="match status" value="1"/>
</dbReference>
<keyword evidence="2" id="KW-1185">Reference proteome</keyword>
<evidence type="ECO:0000313" key="2">
    <source>
        <dbReference type="Proteomes" id="UP000502179"/>
    </source>
</evidence>
<protein>
    <submittedName>
        <fullName evidence="1">Uncharacterized protein</fullName>
    </submittedName>
</protein>
<sequence>MYIGRKKVGSRIFYFIRESYQEGGLWRSRDLFELGENPGRYIIYPGGHSFYLDEAVLEGLASRGVETDQIELEGLFLPFVKPEIRRIVRDFERSPVVRARRRPRAEQLARQERYHLFDRRRLVFLKFGQTNVDSLLKRPLVFLDVLANKSRDEIEQMIEADEAILKPKEILAYIYAAFGLAEYFSGHLTRFVPEARGQAELDQVFEEAVCRLADDERYRMGLDRQTVLKDYLSRYAIMYYDLDYRLRRQWERRRLARETAWRRQQAPEFRRACQQVGLSETEALTMDKDQLLRHFRRLAKRLHPDQGGEHERFIAFKKAMEFILTYRGYRHLS</sequence>
<dbReference type="InterPro" id="IPR036869">
    <property type="entry name" value="J_dom_sf"/>
</dbReference>
<organism evidence="1 2">
    <name type="scientific">Thermosulfuriphilus ammonigenes</name>
    <dbReference type="NCBI Taxonomy" id="1936021"/>
    <lineage>
        <taxon>Bacteria</taxon>
        <taxon>Pseudomonadati</taxon>
        <taxon>Thermodesulfobacteriota</taxon>
        <taxon>Thermodesulfobacteria</taxon>
        <taxon>Thermodesulfobacteriales</taxon>
        <taxon>Thermodesulfobacteriaceae</taxon>
        <taxon>Thermosulfuriphilus</taxon>
    </lineage>
</organism>
<accession>A0A6G7PXV1</accession>
<dbReference type="SUPFAM" id="SSF46565">
    <property type="entry name" value="Chaperone J-domain"/>
    <property type="match status" value="1"/>
</dbReference>
<dbReference type="AlphaFoldDB" id="A0A6G7PXV1"/>
<dbReference type="EMBL" id="CP048877">
    <property type="protein sequence ID" value="QIJ72519.1"/>
    <property type="molecule type" value="Genomic_DNA"/>
</dbReference>
<gene>
    <name evidence="1" type="ORF">G4V39_09650</name>
</gene>
<name>A0A6G7PXV1_9BACT</name>
<dbReference type="KEGG" id="tav:G4V39_09650"/>
<proteinExistence type="predicted"/>
<dbReference type="Proteomes" id="UP000502179">
    <property type="component" value="Chromosome"/>
</dbReference>
<reference evidence="1 2" key="1">
    <citation type="submission" date="2020-02" db="EMBL/GenBank/DDBJ databases">
        <title>Genome analysis of Thermosulfuriphilus ammonigenes ST65T, an anaerobic thermophilic chemolithoautotrophic bacterium isolated from a deep-sea hydrothermal vent.</title>
        <authorList>
            <person name="Slobodkina G."/>
            <person name="Allioux M."/>
            <person name="Merkel A."/>
            <person name="Alain K."/>
            <person name="Jebbar M."/>
            <person name="Slobodkin A."/>
        </authorList>
    </citation>
    <scope>NUCLEOTIDE SEQUENCE [LARGE SCALE GENOMIC DNA]</scope>
    <source>
        <strain evidence="1 2">ST65</strain>
    </source>
</reference>
<dbReference type="RefSeq" id="WP_166032736.1">
    <property type="nucleotide sequence ID" value="NZ_CP048877.1"/>
</dbReference>
<evidence type="ECO:0000313" key="1">
    <source>
        <dbReference type="EMBL" id="QIJ72519.1"/>
    </source>
</evidence>